<sequence>MEPCSPQRAPTQEQGTTALPQPSRGSERLPKVTGTLEKILSQPPSPSGSFPTFQILTNLPVRHNTAPGSHLQQRKSQLFWGLPSLHSESLEAIFLSGNGPSPLRLYVRPSVFFNKLAFLPRYNLFPQNHSPTQFPILEAHTLEDMEGMVSGPQLLPPPSLPVPSLPLHKGVLSGTKGNTQWLTWQREGPWVDQVQYPQPESQITRPSKLFSSEAWRRVSGDPSLHQHNPDIPSALLYPSSCLGIPTRFEAQWRTMGQNENLHISESTMPASSSNPALLPKLQEVNSIGGLSGSKAPWKTIEQKENPQVSESPTLAPCQPLIPKMVAQGTGPLGIPPGYQIHWGTIEHKAPQSPVSSPCQPPACASESQKVSPQRGLCAPKDFLGTMGHRENLQTSEAPMPAPCPLLDSLPELQREHPLEYEAQLGSRENSGNWASEPPTLDLKPGLHEPNPACAPTASETPGKGTQSRENLSVSVDPVSSPNLPSAPLLESLVTGPQGVLSESKPSWETNGQRINLWASDSPYPLHSAPLALSKAPHIINTVEGLPRTEATQKADEHPRNSWPSEPPLLALSSTPAVIVEQPRVSPMGVPFDSEARCGDAGGTKSSRDSEVPACSLLQGPQGVSPLGVLFDSEPVGADVEQKKNFVSVSPVWDSKLPPKSVSKSHVSSEPFEDQCNCNSEGEAAEQKENSCAFKGPDPSSLSVPLPEPHVDLDLICRNVPQREVPQDLSLPKVDPLKPIAWFPTTAEVLKIEPTQPSLSSLVPGTKAQAPSSQGEAVPEVLACSEVHAWQWSRELELTLKKLQQSPASRSPRPSQQFCSSPTLSSPPPDSWELSSYPRQQSDPSNPCPHSSSYHPPKTHSTVLQPAQASHSHLSHFSSQTLPRGSDRAEKGSPREEKIKRKMVVQVSGVHRESSQNSPGHREPSNPKVLASGKRQEKAPVLTLSKKTESPRKPKAGEHCKIGSPTVTGTQAQRGVEASVSRLSQRPQHKGQGPQHTALPMAAGPQYQRRDMQYSYHCKHCPWARMQTRLSPPAPRAPLTRRLQKALAKLLGTHRPLPTKSSQ</sequence>
<feature type="region of interest" description="Disordered" evidence="1">
    <location>
        <begin position="802"/>
        <end position="999"/>
    </location>
</feature>
<dbReference type="Proteomes" id="UP000001811">
    <property type="component" value="Chromosome 1"/>
</dbReference>
<dbReference type="Bgee" id="ENSOCUG00000015327">
    <property type="expression patterns" value="Expressed in testis and 4 other cell types or tissues"/>
</dbReference>
<dbReference type="EMBL" id="AAGW02033496">
    <property type="status" value="NOT_ANNOTATED_CDS"/>
    <property type="molecule type" value="Genomic_DNA"/>
</dbReference>
<feature type="compositionally biased region" description="Basic and acidic residues" evidence="1">
    <location>
        <begin position="884"/>
        <end position="898"/>
    </location>
</feature>
<feature type="compositionally biased region" description="Low complexity" evidence="1">
    <location>
        <begin position="803"/>
        <end position="823"/>
    </location>
</feature>
<feature type="compositionally biased region" description="Polar residues" evidence="1">
    <location>
        <begin position="754"/>
        <end position="774"/>
    </location>
</feature>
<dbReference type="HOGENOM" id="CLU_010861_0_0_1"/>
<protein>
    <submittedName>
        <fullName evidence="2">Chromosome 9 open reading frame 131</fullName>
    </submittedName>
</protein>
<keyword evidence="3" id="KW-1185">Reference proteome</keyword>
<reference evidence="2" key="3">
    <citation type="submission" date="2025-09" db="UniProtKB">
        <authorList>
            <consortium name="Ensembl"/>
        </authorList>
    </citation>
    <scope>IDENTIFICATION</scope>
    <source>
        <strain evidence="2">Thorbecke</strain>
    </source>
</reference>
<dbReference type="AlphaFoldDB" id="G1T973"/>
<dbReference type="InterPro" id="IPR026677">
    <property type="entry name" value="Spata31g1-like"/>
</dbReference>
<feature type="compositionally biased region" description="Polar residues" evidence="1">
    <location>
        <begin position="8"/>
        <end position="24"/>
    </location>
</feature>
<feature type="compositionally biased region" description="Basic and acidic residues" evidence="1">
    <location>
        <begin position="909"/>
        <end position="924"/>
    </location>
</feature>
<dbReference type="eggNOG" id="ENOG502RJ23">
    <property type="taxonomic scope" value="Eukaryota"/>
</dbReference>
<name>G1T973_RABIT</name>
<feature type="region of interest" description="Disordered" evidence="1">
    <location>
        <begin position="588"/>
        <end position="616"/>
    </location>
</feature>
<dbReference type="InParanoid" id="G1T973"/>
<proteinExistence type="predicted"/>
<feature type="compositionally biased region" description="Polar residues" evidence="1">
    <location>
        <begin position="832"/>
        <end position="882"/>
    </location>
</feature>
<feature type="region of interest" description="Disordered" evidence="1">
    <location>
        <begin position="655"/>
        <end position="705"/>
    </location>
</feature>
<feature type="compositionally biased region" description="Basic and acidic residues" evidence="1">
    <location>
        <begin position="550"/>
        <end position="559"/>
    </location>
</feature>
<dbReference type="PaxDb" id="9986-ENSOCUP00000013168"/>
<feature type="region of interest" description="Disordered" evidence="1">
    <location>
        <begin position="549"/>
        <end position="568"/>
    </location>
</feature>
<reference evidence="2" key="2">
    <citation type="submission" date="2025-08" db="UniProtKB">
        <authorList>
            <consortium name="Ensembl"/>
        </authorList>
    </citation>
    <scope>IDENTIFICATION</scope>
    <source>
        <strain evidence="2">Thorbecke</strain>
    </source>
</reference>
<evidence type="ECO:0000256" key="1">
    <source>
        <dbReference type="SAM" id="MobiDB-lite"/>
    </source>
</evidence>
<feature type="region of interest" description="Disordered" evidence="1">
    <location>
        <begin position="1"/>
        <end position="47"/>
    </location>
</feature>
<accession>G1T973</accession>
<feature type="compositionally biased region" description="Low complexity" evidence="1">
    <location>
        <begin position="655"/>
        <end position="668"/>
    </location>
</feature>
<evidence type="ECO:0000313" key="2">
    <source>
        <dbReference type="Ensembl" id="ENSOCUP00000013168.3"/>
    </source>
</evidence>
<dbReference type="FunCoup" id="G1T973">
    <property type="interactions" value="1"/>
</dbReference>
<organism evidence="2 3">
    <name type="scientific">Oryctolagus cuniculus</name>
    <name type="common">Rabbit</name>
    <dbReference type="NCBI Taxonomy" id="9986"/>
    <lineage>
        <taxon>Eukaryota</taxon>
        <taxon>Metazoa</taxon>
        <taxon>Chordata</taxon>
        <taxon>Craniata</taxon>
        <taxon>Vertebrata</taxon>
        <taxon>Euteleostomi</taxon>
        <taxon>Mammalia</taxon>
        <taxon>Eutheria</taxon>
        <taxon>Euarchontoglires</taxon>
        <taxon>Glires</taxon>
        <taxon>Lagomorpha</taxon>
        <taxon>Leporidae</taxon>
        <taxon>Oryctolagus</taxon>
    </lineage>
</organism>
<dbReference type="GeneTree" id="ENSGT00390000000748"/>
<feature type="region of interest" description="Disordered" evidence="1">
    <location>
        <begin position="423"/>
        <end position="482"/>
    </location>
</feature>
<evidence type="ECO:0000313" key="3">
    <source>
        <dbReference type="Proteomes" id="UP000001811"/>
    </source>
</evidence>
<feature type="region of interest" description="Disordered" evidence="1">
    <location>
        <begin position="753"/>
        <end position="777"/>
    </location>
</feature>
<feature type="compositionally biased region" description="Polar residues" evidence="1">
    <location>
        <begin position="457"/>
        <end position="482"/>
    </location>
</feature>
<feature type="compositionally biased region" description="Basic and acidic residues" evidence="1">
    <location>
        <begin position="945"/>
        <end position="960"/>
    </location>
</feature>
<reference evidence="2 3" key="1">
    <citation type="journal article" date="2011" name="Nature">
        <title>A high-resolution map of human evolutionary constraint using 29 mammals.</title>
        <authorList>
            <person name="Lindblad-Toh K."/>
            <person name="Garber M."/>
            <person name="Zuk O."/>
            <person name="Lin M.F."/>
            <person name="Parker B.J."/>
            <person name="Washietl S."/>
            <person name="Kheradpour P."/>
            <person name="Ernst J."/>
            <person name="Jordan G."/>
            <person name="Mauceli E."/>
            <person name="Ward L.D."/>
            <person name="Lowe C.B."/>
            <person name="Holloway A.K."/>
            <person name="Clamp M."/>
            <person name="Gnerre S."/>
            <person name="Alfoldi J."/>
            <person name="Beal K."/>
            <person name="Chang J."/>
            <person name="Clawson H."/>
            <person name="Cuff J."/>
            <person name="Di Palma F."/>
            <person name="Fitzgerald S."/>
            <person name="Flicek P."/>
            <person name="Guttman M."/>
            <person name="Hubisz M.J."/>
            <person name="Jaffe D.B."/>
            <person name="Jungreis I."/>
            <person name="Kent W.J."/>
            <person name="Kostka D."/>
            <person name="Lara M."/>
            <person name="Martins A.L."/>
            <person name="Massingham T."/>
            <person name="Moltke I."/>
            <person name="Raney B.J."/>
            <person name="Rasmussen M.D."/>
            <person name="Robinson J."/>
            <person name="Stark A."/>
            <person name="Vilella A.J."/>
            <person name="Wen J."/>
            <person name="Xie X."/>
            <person name="Zody M.C."/>
            <person name="Baldwin J."/>
            <person name="Bloom T."/>
            <person name="Chin C.W."/>
            <person name="Heiman D."/>
            <person name="Nicol R."/>
            <person name="Nusbaum C."/>
            <person name="Young S."/>
            <person name="Wilkinson J."/>
            <person name="Worley K.C."/>
            <person name="Kovar C.L."/>
            <person name="Muzny D.M."/>
            <person name="Gibbs R.A."/>
            <person name="Cree A."/>
            <person name="Dihn H.H."/>
            <person name="Fowler G."/>
            <person name="Jhangiani S."/>
            <person name="Joshi V."/>
            <person name="Lee S."/>
            <person name="Lewis L.R."/>
            <person name="Nazareth L.V."/>
            <person name="Okwuonu G."/>
            <person name="Santibanez J."/>
            <person name="Warren W.C."/>
            <person name="Mardis E.R."/>
            <person name="Weinstock G.M."/>
            <person name="Wilson R.K."/>
            <person name="Delehaunty K."/>
            <person name="Dooling D."/>
            <person name="Fronik C."/>
            <person name="Fulton L."/>
            <person name="Fulton B."/>
            <person name="Graves T."/>
            <person name="Minx P."/>
            <person name="Sodergren E."/>
            <person name="Birney E."/>
            <person name="Margulies E.H."/>
            <person name="Herrero J."/>
            <person name="Green E.D."/>
            <person name="Haussler D."/>
            <person name="Siepel A."/>
            <person name="Goldman N."/>
            <person name="Pollard K.S."/>
            <person name="Pedersen J.S."/>
            <person name="Lander E.S."/>
            <person name="Kellis M."/>
        </authorList>
    </citation>
    <scope>NUCLEOTIDE SEQUENCE [LARGE SCALE GENOMIC DNA]</scope>
    <source>
        <strain evidence="2 3">Thorbecke inbred</strain>
    </source>
</reference>
<dbReference type="STRING" id="9986.ENSOCUP00000013168"/>
<dbReference type="PANTHER" id="PTHR21777">
    <property type="entry name" value="RCG55159-LIKE"/>
    <property type="match status" value="1"/>
</dbReference>
<dbReference type="PANTHER" id="PTHR21777:SF0">
    <property type="entry name" value="RCG55159-LIKE"/>
    <property type="match status" value="1"/>
</dbReference>
<dbReference type="Ensembl" id="ENSOCUT00000015325.3">
    <property type="protein sequence ID" value="ENSOCUP00000013168.3"/>
    <property type="gene ID" value="ENSOCUG00000015327.3"/>
</dbReference>